<dbReference type="GO" id="GO:0005886">
    <property type="term" value="C:plasma membrane"/>
    <property type="evidence" value="ECO:0007669"/>
    <property type="project" value="UniProtKB-SubCell"/>
</dbReference>
<evidence type="ECO:0000256" key="1">
    <source>
        <dbReference type="ARBA" id="ARBA00004377"/>
    </source>
</evidence>
<dbReference type="PROSITE" id="PS00409">
    <property type="entry name" value="PROKAR_NTER_METHYL"/>
    <property type="match status" value="1"/>
</dbReference>
<dbReference type="InterPro" id="IPR012902">
    <property type="entry name" value="N_methyl_site"/>
</dbReference>
<dbReference type="InterPro" id="IPR022346">
    <property type="entry name" value="T2SS_GspH"/>
</dbReference>
<dbReference type="GO" id="GO:0015627">
    <property type="term" value="C:type II protein secretion system complex"/>
    <property type="evidence" value="ECO:0007669"/>
    <property type="project" value="InterPro"/>
</dbReference>
<comment type="subcellular location">
    <subcellularLocation>
        <location evidence="1">Cell inner membrane</location>
        <topology evidence="1">Single-pass membrane protein</topology>
    </subcellularLocation>
</comment>
<dbReference type="Gene3D" id="3.55.40.10">
    <property type="entry name" value="minor pseudopilin epsh domain"/>
    <property type="match status" value="1"/>
</dbReference>
<evidence type="ECO:0000256" key="11">
    <source>
        <dbReference type="SAM" id="Phobius"/>
    </source>
</evidence>
<keyword evidence="14" id="KW-1185">Reference proteome</keyword>
<feature type="transmembrane region" description="Helical" evidence="11">
    <location>
        <begin position="12"/>
        <end position="30"/>
    </location>
</feature>
<dbReference type="GO" id="GO:0015628">
    <property type="term" value="P:protein secretion by the type II secretion system"/>
    <property type="evidence" value="ECO:0007669"/>
    <property type="project" value="InterPro"/>
</dbReference>
<dbReference type="OrthoDB" id="6120962at2"/>
<keyword evidence="6 11" id="KW-0812">Transmembrane</keyword>
<dbReference type="InterPro" id="IPR045584">
    <property type="entry name" value="Pilin-like"/>
</dbReference>
<dbReference type="Pfam" id="PF12019">
    <property type="entry name" value="GspH"/>
    <property type="match status" value="1"/>
</dbReference>
<dbReference type="RefSeq" id="WP_070126671.1">
    <property type="nucleotide sequence ID" value="NZ_MDHN01000039.1"/>
</dbReference>
<evidence type="ECO:0000256" key="4">
    <source>
        <dbReference type="ARBA" id="ARBA00022481"/>
    </source>
</evidence>
<evidence type="ECO:0000256" key="3">
    <source>
        <dbReference type="ARBA" id="ARBA00022475"/>
    </source>
</evidence>
<organism evidence="13 14">
    <name type="scientific">Alteromonas confluentis</name>
    <dbReference type="NCBI Taxonomy" id="1656094"/>
    <lineage>
        <taxon>Bacteria</taxon>
        <taxon>Pseudomonadati</taxon>
        <taxon>Pseudomonadota</taxon>
        <taxon>Gammaproteobacteria</taxon>
        <taxon>Alteromonadales</taxon>
        <taxon>Alteromonadaceae</taxon>
        <taxon>Alteromonas/Salinimonas group</taxon>
        <taxon>Alteromonas</taxon>
    </lineage>
</organism>
<dbReference type="STRING" id="1656094.BFC18_17550"/>
<keyword evidence="7 11" id="KW-1133">Transmembrane helix</keyword>
<gene>
    <name evidence="13" type="ORF">BFC18_17550</name>
</gene>
<evidence type="ECO:0000256" key="10">
    <source>
        <dbReference type="ARBA" id="ARBA00030775"/>
    </source>
</evidence>
<evidence type="ECO:0000313" key="14">
    <source>
        <dbReference type="Proteomes" id="UP000175691"/>
    </source>
</evidence>
<evidence type="ECO:0000313" key="13">
    <source>
        <dbReference type="EMBL" id="OFC69529.1"/>
    </source>
</evidence>
<proteinExistence type="inferred from homology"/>
<evidence type="ECO:0000256" key="6">
    <source>
        <dbReference type="ARBA" id="ARBA00022692"/>
    </source>
</evidence>
<dbReference type="Pfam" id="PF07963">
    <property type="entry name" value="N_methyl"/>
    <property type="match status" value="1"/>
</dbReference>
<dbReference type="NCBIfam" id="TIGR02532">
    <property type="entry name" value="IV_pilin_GFxxxE"/>
    <property type="match status" value="1"/>
</dbReference>
<dbReference type="AlphaFoldDB" id="A0A1E7Z7K4"/>
<accession>A0A1E7Z7K4</accession>
<dbReference type="EMBL" id="MDHN01000039">
    <property type="protein sequence ID" value="OFC69529.1"/>
    <property type="molecule type" value="Genomic_DNA"/>
</dbReference>
<evidence type="ECO:0000256" key="9">
    <source>
        <dbReference type="ARBA" id="ARBA00025772"/>
    </source>
</evidence>
<protein>
    <recommendedName>
        <fullName evidence="2">Type II secretion system protein H</fullName>
    </recommendedName>
    <alternativeName>
        <fullName evidence="10">General secretion pathway protein H</fullName>
    </alternativeName>
</protein>
<evidence type="ECO:0000256" key="7">
    <source>
        <dbReference type="ARBA" id="ARBA00022989"/>
    </source>
</evidence>
<comment type="caution">
    <text evidence="13">The sequence shown here is derived from an EMBL/GenBank/DDBJ whole genome shotgun (WGS) entry which is preliminary data.</text>
</comment>
<evidence type="ECO:0000259" key="12">
    <source>
        <dbReference type="Pfam" id="PF12019"/>
    </source>
</evidence>
<comment type="similarity">
    <text evidence="9">Belongs to the GSP H family.</text>
</comment>
<dbReference type="SUPFAM" id="SSF54523">
    <property type="entry name" value="Pili subunits"/>
    <property type="match status" value="1"/>
</dbReference>
<evidence type="ECO:0000256" key="5">
    <source>
        <dbReference type="ARBA" id="ARBA00022519"/>
    </source>
</evidence>
<evidence type="ECO:0000256" key="2">
    <source>
        <dbReference type="ARBA" id="ARBA00021549"/>
    </source>
</evidence>
<keyword evidence="4" id="KW-0488">Methylation</keyword>
<name>A0A1E7Z7K4_9ALTE</name>
<reference evidence="13 14" key="1">
    <citation type="submission" date="2016-08" db="EMBL/GenBank/DDBJ databases">
        <authorList>
            <person name="Seilhamer J.J."/>
        </authorList>
    </citation>
    <scope>NUCLEOTIDE SEQUENCE [LARGE SCALE GENOMIC DNA]</scope>
    <source>
        <strain evidence="13 14">KCTC 42603</strain>
    </source>
</reference>
<evidence type="ECO:0000256" key="8">
    <source>
        <dbReference type="ARBA" id="ARBA00023136"/>
    </source>
</evidence>
<sequence>MSRQTGLTLIELMIGVAIVAILLTVGAPAIQSVLEQNKVIATVNDISNAARTARFTAIDTEETTLVCPSADYKSCSGDWRQAKIVFVDSNGNGSRDDAEPLISSSDPVSSGVNISGHTGALVFSPDGSVSNAVTIKLCPASGDAKSASAVLISLYGRVAVAVDNSGNGIKEDLAGADLTCS</sequence>
<keyword evidence="3" id="KW-1003">Cell membrane</keyword>
<keyword evidence="5" id="KW-0997">Cell inner membrane</keyword>
<feature type="domain" description="General secretion pathway GspH" evidence="12">
    <location>
        <begin position="43"/>
        <end position="152"/>
    </location>
</feature>
<dbReference type="Proteomes" id="UP000175691">
    <property type="component" value="Unassembled WGS sequence"/>
</dbReference>
<keyword evidence="8 11" id="KW-0472">Membrane</keyword>